<dbReference type="Proteomes" id="UP000019375">
    <property type="component" value="Unassembled WGS sequence"/>
</dbReference>
<feature type="transmembrane region" description="Helical" evidence="11">
    <location>
        <begin position="294"/>
        <end position="318"/>
    </location>
</feature>
<sequence>MAVFTSYLQLGDRLSQVWLNKYTLALFLAMIKLLFFSKSIENSITSSEQYILAHCSTIDSLYSETMGSTPHYMAIMGNFLIRETMIQSVKATLGTLSMLVYASEEMLNFVIDLYLGTYVCLIVSAIDGSVDVATNATEKIIGAVNHTVSALASDLDNGLEDISQVVNKVLSAANKIEDFFNGDSDDNVSSHLQKVNLTVSSLRNLYIPSSINEKLEELSAKTPDFAQAKNISKHILGLPFEKVRKEIQNINATNIVGNSSMLYVPPKSINSSTEGICTAGESDIRKFYDSISHVLTIATVVCTVLLVVGALCVTIPVANEEIRLWRRLCDMRTQYMETHGPQIISKEETLYLPFKTSQEETHFDVIANYQQCFHRWNYRISNFLVALVEKFNPQKGNNENAQRAKIRWVIAYITSERALCILGIGLLGIAVTILQLILVAVLQRALRDISSSSTNNFNGTQVAKMLNHDLDQWAQGANLYINSTQNNVNKQVFGWVDTTTVAVNKTVNKVIDEIDDTLARAFNGTLLYKPMKTVVGCVIENKLYSVEKAMTWIHDKARIDMPDIKISEIEQALKKSSSSSASSLLPKIGHDIHSAIKLALDTFHHTAMYELVVALSLLGIWLLQIPIALVIASYRSTRISKY</sequence>
<feature type="transmembrane region" description="Helical" evidence="11">
    <location>
        <begin position="611"/>
        <end position="634"/>
    </location>
</feature>
<comment type="function">
    <text evidence="1 11">Involved in cell fusion during mating by stabilizing the plasma membrane fusion event.</text>
</comment>
<dbReference type="GO" id="GO:0032220">
    <property type="term" value="P:plasma membrane fusion involved in cytogamy"/>
    <property type="evidence" value="ECO:0007669"/>
    <property type="project" value="TreeGrafter"/>
</dbReference>
<keyword evidence="6 11" id="KW-0812">Transmembrane</keyword>
<evidence type="ECO:0000256" key="3">
    <source>
        <dbReference type="ARBA" id="ARBA00010780"/>
    </source>
</evidence>
<dbReference type="PANTHER" id="PTHR31030">
    <property type="entry name" value="PLASMA MEMBRANE FUSION PROTEIN PRM1"/>
    <property type="match status" value="1"/>
</dbReference>
<keyword evidence="13" id="KW-1185">Reference proteome</keyword>
<evidence type="ECO:0000256" key="2">
    <source>
        <dbReference type="ARBA" id="ARBA00004651"/>
    </source>
</evidence>
<comment type="subcellular location">
    <subcellularLocation>
        <location evidence="2 11">Cell membrane</location>
        <topology evidence="2 11">Multi-pass membrane protein</topology>
    </subcellularLocation>
</comment>
<proteinExistence type="inferred from homology"/>
<evidence type="ECO:0000256" key="1">
    <source>
        <dbReference type="ARBA" id="ARBA00002512"/>
    </source>
</evidence>
<evidence type="ECO:0000313" key="13">
    <source>
        <dbReference type="Proteomes" id="UP000019375"/>
    </source>
</evidence>
<dbReference type="PANTHER" id="PTHR31030:SF1">
    <property type="entry name" value="PLASMA MEMBRANE FUSION PROTEIN PRM1"/>
    <property type="match status" value="1"/>
</dbReference>
<evidence type="ECO:0000256" key="5">
    <source>
        <dbReference type="ARBA" id="ARBA00022475"/>
    </source>
</evidence>
<keyword evidence="7 11" id="KW-0184">Conjugation</keyword>
<feature type="transmembrane region" description="Helical" evidence="11">
    <location>
        <begin position="421"/>
        <end position="442"/>
    </location>
</feature>
<keyword evidence="9 11" id="KW-0472">Membrane</keyword>
<evidence type="ECO:0000313" key="12">
    <source>
        <dbReference type="EMBL" id="CDF91798.1"/>
    </source>
</evidence>
<keyword evidence="10" id="KW-0325">Glycoprotein</keyword>
<evidence type="ECO:0000256" key="6">
    <source>
        <dbReference type="ARBA" id="ARBA00022692"/>
    </source>
</evidence>
<evidence type="ECO:0000256" key="10">
    <source>
        <dbReference type="ARBA" id="ARBA00023180"/>
    </source>
</evidence>
<evidence type="ECO:0000256" key="11">
    <source>
        <dbReference type="RuleBase" id="RU366035"/>
    </source>
</evidence>
<dbReference type="GO" id="GO:0043332">
    <property type="term" value="C:mating projection tip"/>
    <property type="evidence" value="ECO:0007669"/>
    <property type="project" value="UniProtKB-UniRule"/>
</dbReference>
<dbReference type="OrthoDB" id="5356111at2759"/>
<dbReference type="AlphaFoldDB" id="A0A8J2TBG5"/>
<evidence type="ECO:0000256" key="7">
    <source>
        <dbReference type="ARBA" id="ARBA00022971"/>
    </source>
</evidence>
<evidence type="ECO:0000256" key="9">
    <source>
        <dbReference type="ARBA" id="ARBA00023136"/>
    </source>
</evidence>
<evidence type="ECO:0000256" key="8">
    <source>
        <dbReference type="ARBA" id="ARBA00022989"/>
    </source>
</evidence>
<reference evidence="13" key="1">
    <citation type="journal article" date="2013" name="Genome Announc.">
        <title>Genome sequence of the food spoilage yeast Zygosaccharomyces bailii CLIB 213(T).</title>
        <authorList>
            <person name="Galeote V."/>
            <person name="Bigey F."/>
            <person name="Devillers H."/>
            <person name="Neuveglise C."/>
            <person name="Dequin S."/>
        </authorList>
    </citation>
    <scope>NUCLEOTIDE SEQUENCE [LARGE SCALE GENOMIC DNA]</scope>
    <source>
        <strain evidence="13">CLIB 213 / ATCC 58445 / CBS 680 / CCRC 21525 / NBRC 1098 / NCYC 1416 / NRRL Y-2227</strain>
    </source>
</reference>
<dbReference type="InterPro" id="IPR026777">
    <property type="entry name" value="PRM1"/>
</dbReference>
<gene>
    <name evidence="12" type="ORF">BN860_01354g</name>
</gene>
<name>A0A8J2TBG5_ZYGB2</name>
<dbReference type="EMBL" id="HG316467">
    <property type="protein sequence ID" value="CDF91798.1"/>
    <property type="molecule type" value="Genomic_DNA"/>
</dbReference>
<accession>A0A8J2TBG5</accession>
<comment type="caution">
    <text evidence="11">Lacks conserved residue(s) required for the propagation of feature annotation.</text>
</comment>
<dbReference type="GO" id="GO:0005886">
    <property type="term" value="C:plasma membrane"/>
    <property type="evidence" value="ECO:0007669"/>
    <property type="project" value="UniProtKB-SubCell"/>
</dbReference>
<comment type="similarity">
    <text evidence="3 11">Belongs to the PRM1 family.</text>
</comment>
<protein>
    <recommendedName>
        <fullName evidence="4 11">Plasma membrane fusion protein PRM1</fullName>
    </recommendedName>
</protein>
<keyword evidence="8 11" id="KW-1133">Transmembrane helix</keyword>
<evidence type="ECO:0000256" key="4">
    <source>
        <dbReference type="ARBA" id="ARBA00017621"/>
    </source>
</evidence>
<keyword evidence="5 11" id="KW-1003">Cell membrane</keyword>
<organism evidence="12 13">
    <name type="scientific">Zygosaccharomyces bailii (strain CLIB 213 / ATCC 58445 / CBS 680 / BCRC 21525 / NBRC 1098 / NCYC 1416 / NRRL Y-2227)</name>
    <dbReference type="NCBI Taxonomy" id="1333698"/>
    <lineage>
        <taxon>Eukaryota</taxon>
        <taxon>Fungi</taxon>
        <taxon>Dikarya</taxon>
        <taxon>Ascomycota</taxon>
        <taxon>Saccharomycotina</taxon>
        <taxon>Saccharomycetes</taxon>
        <taxon>Saccharomycetales</taxon>
        <taxon>Saccharomycetaceae</taxon>
        <taxon>Zygosaccharomyces</taxon>
    </lineage>
</organism>